<feature type="region of interest" description="Disordered" evidence="1">
    <location>
        <begin position="286"/>
        <end position="364"/>
    </location>
</feature>
<reference evidence="2" key="1">
    <citation type="submission" date="2022-07" db="EMBL/GenBank/DDBJ databases">
        <title>Chromosome-level genome of Muraenolepis orangiensis.</title>
        <authorList>
            <person name="Kim J."/>
        </authorList>
    </citation>
    <scope>NUCLEOTIDE SEQUENCE</scope>
    <source>
        <strain evidence="2">KU_S4_2022</strain>
        <tissue evidence="2">Muscle</tissue>
    </source>
</reference>
<dbReference type="OrthoDB" id="8963909at2759"/>
<proteinExistence type="predicted"/>
<comment type="caution">
    <text evidence="2">The sequence shown here is derived from an EMBL/GenBank/DDBJ whole genome shotgun (WGS) entry which is preliminary data.</text>
</comment>
<dbReference type="PANTHER" id="PTHR31635">
    <property type="entry name" value="REVERSE TRANSCRIPTASE DOMAIN-CONTAINING PROTEIN-RELATED"/>
    <property type="match status" value="1"/>
</dbReference>
<name>A0A9Q0ECH7_9TELE</name>
<keyword evidence="3" id="KW-1185">Reference proteome</keyword>
<organism evidence="2 3">
    <name type="scientific">Muraenolepis orangiensis</name>
    <name type="common">Patagonian moray cod</name>
    <dbReference type="NCBI Taxonomy" id="630683"/>
    <lineage>
        <taxon>Eukaryota</taxon>
        <taxon>Metazoa</taxon>
        <taxon>Chordata</taxon>
        <taxon>Craniata</taxon>
        <taxon>Vertebrata</taxon>
        <taxon>Euteleostomi</taxon>
        <taxon>Actinopterygii</taxon>
        <taxon>Neopterygii</taxon>
        <taxon>Teleostei</taxon>
        <taxon>Neoteleostei</taxon>
        <taxon>Acanthomorphata</taxon>
        <taxon>Zeiogadaria</taxon>
        <taxon>Gadariae</taxon>
        <taxon>Gadiformes</taxon>
        <taxon>Muraenolepidoidei</taxon>
        <taxon>Muraenolepididae</taxon>
        <taxon>Muraenolepis</taxon>
    </lineage>
</organism>
<evidence type="ECO:0000256" key="1">
    <source>
        <dbReference type="SAM" id="MobiDB-lite"/>
    </source>
</evidence>
<dbReference type="AlphaFoldDB" id="A0A9Q0ECH7"/>
<protein>
    <submittedName>
        <fullName evidence="2">Uncharacterized protein</fullName>
    </submittedName>
</protein>
<dbReference type="Proteomes" id="UP001148018">
    <property type="component" value="Unassembled WGS sequence"/>
</dbReference>
<evidence type="ECO:0000313" key="3">
    <source>
        <dbReference type="Proteomes" id="UP001148018"/>
    </source>
</evidence>
<sequence>MSYVSSKKRKKNEQCKFLESKLADLENQHVSNPTPTIIELTATRTALNTLLIQDSEYSLKFAKQRMYEHGDKPGRCLANLARKRADTQIIASISDSNGVRSFDTKTINKEFASFYAQLYKTGRPDGALSDMHSFFVNLRLPKVSEAQNLLLNAPITKEEALCALKGMPSGRAPGPDGFGCEFYKEFSHILLDPLLAMLNHSSEAWRTVRKVEGRAKLTSPLTPIVGNPDFKPGHIGGGFRMWHTQGITSLGDLFDGFGSTNPSPALGDFGGTGSYRKVGGDALVFTPGSTSQDYTGPSIWSQQSSDPNSEEGGNSQDGSETDAGDSGWANNGGLNTGSEAYYPIAYDPQGNSEDLLTSTDEDLEEEPVLSDVSDLEPVYSFSTRSRYQQGRRVFSLSKYTPGEVMAPPPAMPVFNGKDQPGVSRPPVKGGY</sequence>
<dbReference type="EMBL" id="JANIIK010000046">
    <property type="protein sequence ID" value="KAJ3601937.1"/>
    <property type="molecule type" value="Genomic_DNA"/>
</dbReference>
<accession>A0A9Q0ECH7</accession>
<evidence type="ECO:0000313" key="2">
    <source>
        <dbReference type="EMBL" id="KAJ3601937.1"/>
    </source>
</evidence>
<gene>
    <name evidence="2" type="ORF">NHX12_029698</name>
</gene>
<dbReference type="Pfam" id="PF07117">
    <property type="entry name" value="DUF1373"/>
    <property type="match status" value="1"/>
</dbReference>
<feature type="region of interest" description="Disordered" evidence="1">
    <location>
        <begin position="409"/>
        <end position="431"/>
    </location>
</feature>
<dbReference type="PANTHER" id="PTHR31635:SF196">
    <property type="entry name" value="REVERSE TRANSCRIPTASE DOMAIN-CONTAINING PROTEIN-RELATED"/>
    <property type="match status" value="1"/>
</dbReference>
<dbReference type="InterPro" id="IPR009803">
    <property type="entry name" value="DUF1373"/>
</dbReference>
<feature type="compositionally biased region" description="Polar residues" evidence="1">
    <location>
        <begin position="287"/>
        <end position="318"/>
    </location>
</feature>
<feature type="compositionally biased region" description="Polar residues" evidence="1">
    <location>
        <begin position="328"/>
        <end position="338"/>
    </location>
</feature>